<dbReference type="KEGG" id="lvs:LOKVESSMR4R_00600"/>
<gene>
    <name evidence="2" type="ORF">LOKVESSMR4R_00600</name>
</gene>
<dbReference type="RefSeq" id="WP_204248711.1">
    <property type="nucleotide sequence ID" value="NZ_CP021431.1"/>
</dbReference>
<dbReference type="AlphaFoldDB" id="A0A1Y0E8K9"/>
<proteinExistence type="predicted"/>
<evidence type="ECO:0000256" key="1">
    <source>
        <dbReference type="SAM" id="Coils"/>
    </source>
</evidence>
<protein>
    <submittedName>
        <fullName evidence="2">SlyX protein</fullName>
    </submittedName>
</protein>
<sequence>MNSIDQLEEKIAHLTRSVDDLSEVIARQDKELALLTRRVALLIEREMARDQDTGSSIVLTDQRPPHW</sequence>
<evidence type="ECO:0000313" key="2">
    <source>
        <dbReference type="EMBL" id="ART99935.1"/>
    </source>
</evidence>
<accession>A0A1Y0E8K9</accession>
<reference evidence="2 3" key="1">
    <citation type="submission" date="2017-05" db="EMBL/GenBank/DDBJ databases">
        <title>Genome Sequence of Loktanella vestfoldensis Strain SMR4r Isolated from a Culture of the Diatom Skeletonema marinoi.</title>
        <authorList>
            <person name="Topel M."/>
            <person name="Pinder M.I.M."/>
            <person name="Johansson O.N."/>
            <person name="Kourtchenko O."/>
            <person name="Godhe A."/>
            <person name="Clarke A.K."/>
        </authorList>
    </citation>
    <scope>NUCLEOTIDE SEQUENCE [LARGE SCALE GENOMIC DNA]</scope>
    <source>
        <strain evidence="2 3">SMR4r</strain>
    </source>
</reference>
<organism evidence="2 3">
    <name type="scientific">Yoonia vestfoldensis</name>
    <dbReference type="NCBI Taxonomy" id="245188"/>
    <lineage>
        <taxon>Bacteria</taxon>
        <taxon>Pseudomonadati</taxon>
        <taxon>Pseudomonadota</taxon>
        <taxon>Alphaproteobacteria</taxon>
        <taxon>Rhodobacterales</taxon>
        <taxon>Paracoccaceae</taxon>
        <taxon>Yoonia</taxon>
    </lineage>
</organism>
<dbReference type="EMBL" id="CP021431">
    <property type="protein sequence ID" value="ART99935.1"/>
    <property type="molecule type" value="Genomic_DNA"/>
</dbReference>
<keyword evidence="1" id="KW-0175">Coiled coil</keyword>
<dbReference type="Proteomes" id="UP000195273">
    <property type="component" value="Chromosome"/>
</dbReference>
<dbReference type="InterPro" id="IPR007236">
    <property type="entry name" value="SlyX"/>
</dbReference>
<dbReference type="Pfam" id="PF04102">
    <property type="entry name" value="SlyX"/>
    <property type="match status" value="1"/>
</dbReference>
<feature type="coiled-coil region" evidence="1">
    <location>
        <begin position="4"/>
        <end position="38"/>
    </location>
</feature>
<name>A0A1Y0E8K9_9RHOB</name>
<evidence type="ECO:0000313" key="3">
    <source>
        <dbReference type="Proteomes" id="UP000195273"/>
    </source>
</evidence>
<keyword evidence="3" id="KW-1185">Reference proteome</keyword>